<organism evidence="1 2">
    <name type="scientific">Solanum verrucosum</name>
    <dbReference type="NCBI Taxonomy" id="315347"/>
    <lineage>
        <taxon>Eukaryota</taxon>
        <taxon>Viridiplantae</taxon>
        <taxon>Streptophyta</taxon>
        <taxon>Embryophyta</taxon>
        <taxon>Tracheophyta</taxon>
        <taxon>Spermatophyta</taxon>
        <taxon>Magnoliopsida</taxon>
        <taxon>eudicotyledons</taxon>
        <taxon>Gunneridae</taxon>
        <taxon>Pentapetalae</taxon>
        <taxon>asterids</taxon>
        <taxon>lamiids</taxon>
        <taxon>Solanales</taxon>
        <taxon>Solanaceae</taxon>
        <taxon>Solanoideae</taxon>
        <taxon>Solaneae</taxon>
        <taxon>Solanum</taxon>
    </lineage>
</organism>
<evidence type="ECO:0000313" key="1">
    <source>
        <dbReference type="EMBL" id="WMV32463.1"/>
    </source>
</evidence>
<dbReference type="AlphaFoldDB" id="A0AAF0R1M4"/>
<keyword evidence="2" id="KW-1185">Reference proteome</keyword>
<reference evidence="1" key="1">
    <citation type="submission" date="2023-08" db="EMBL/GenBank/DDBJ databases">
        <title>A de novo genome assembly of Solanum verrucosum Schlechtendal, a Mexican diploid species geographically isolated from the other diploid A-genome species in potato relatives.</title>
        <authorList>
            <person name="Hosaka K."/>
        </authorList>
    </citation>
    <scope>NUCLEOTIDE SEQUENCE</scope>
    <source>
        <tissue evidence="1">Young leaves</tissue>
    </source>
</reference>
<gene>
    <name evidence="1" type="ORF">MTR67_025848</name>
</gene>
<sequence length="173" mass="20008">MEYTFLSSQFSGILPENNFDDGWLGIVHRIESFINKGLIAKQQFWGTRFKGTNFQRNIECGSYIGAINKSRWTQREPEVMPVQNLQASSSPNEKDLPRYLGWLESEEETSLKNHLCWARLRVKRPAEKIPPLIEITDGDLIFTLLIWCMPPMRYRHSKLGLPDNQDVNPRVGG</sequence>
<name>A0AAF0R1M4_SOLVR</name>
<dbReference type="EMBL" id="CP133617">
    <property type="protein sequence ID" value="WMV32463.1"/>
    <property type="molecule type" value="Genomic_DNA"/>
</dbReference>
<evidence type="ECO:0000313" key="2">
    <source>
        <dbReference type="Proteomes" id="UP001234989"/>
    </source>
</evidence>
<accession>A0AAF0R1M4</accession>
<proteinExistence type="predicted"/>
<protein>
    <submittedName>
        <fullName evidence="1">Uncharacterized protein</fullName>
    </submittedName>
</protein>
<dbReference type="Proteomes" id="UP001234989">
    <property type="component" value="Chromosome 6"/>
</dbReference>